<comment type="subcellular location">
    <subcellularLocation>
        <location evidence="1">Periplasm</location>
    </subcellularLocation>
</comment>
<dbReference type="PANTHER" id="PTHR30024">
    <property type="entry name" value="ALIPHATIC SULFONATES-BINDING PROTEIN-RELATED"/>
    <property type="match status" value="1"/>
</dbReference>
<name>A0A480AST9_9BURK</name>
<accession>A0A480AST9</accession>
<dbReference type="Proteomes" id="UP000301751">
    <property type="component" value="Unassembled WGS sequence"/>
</dbReference>
<keyword evidence="6" id="KW-1185">Reference proteome</keyword>
<dbReference type="PROSITE" id="PS51318">
    <property type="entry name" value="TAT"/>
    <property type="match status" value="1"/>
</dbReference>
<protein>
    <submittedName>
        <fullName evidence="5">Uncharacterized protein</fullName>
    </submittedName>
</protein>
<evidence type="ECO:0000256" key="2">
    <source>
        <dbReference type="ARBA" id="ARBA00010742"/>
    </source>
</evidence>
<sequence>MHFGSRLRDLLSPARRRWLQGGAVLAGAALTGGCGAPPPPLRIGAHVWLGYELLYLARARGLVPASQLRLVELPTATASLRALAAGTVEGAGLTLDEVLSARARGLMLRVVAVIDVSHGADALLAAPDVASLAALRGRRIGVEQSATGALMLDAALQQAGLRPADVRQVPLAFDEHAEALRRGRVDAVVTFDPVRAQLVADGARVLFTSAQVPGLVVDVLAVRPEVTAAQADHLRAVVAGLLQARQAWLQDSRGSAAEMAPRLRLPPAAVEAAFGQLQLPDLAANRAWLTGQPPQLLVTARRLEAVMQRAALLPPAAASLDDQGAESPLADPRYLPQA</sequence>
<dbReference type="PANTHER" id="PTHR30024:SF47">
    <property type="entry name" value="TAURINE-BINDING PERIPLASMIC PROTEIN"/>
    <property type="match status" value="1"/>
</dbReference>
<dbReference type="RefSeq" id="WP_162520846.1">
    <property type="nucleotide sequence ID" value="NZ_BJCL01000011.1"/>
</dbReference>
<comment type="similarity">
    <text evidence="2">Belongs to the bacterial solute-binding protein SsuA/TauA family.</text>
</comment>
<dbReference type="Pfam" id="PF13379">
    <property type="entry name" value="NMT1_2"/>
    <property type="match status" value="1"/>
</dbReference>
<dbReference type="InterPro" id="IPR006311">
    <property type="entry name" value="TAT_signal"/>
</dbReference>
<dbReference type="SUPFAM" id="SSF53850">
    <property type="entry name" value="Periplasmic binding protein-like II"/>
    <property type="match status" value="1"/>
</dbReference>
<evidence type="ECO:0000256" key="4">
    <source>
        <dbReference type="SAM" id="MobiDB-lite"/>
    </source>
</evidence>
<dbReference type="GO" id="GO:0042597">
    <property type="term" value="C:periplasmic space"/>
    <property type="evidence" value="ECO:0007669"/>
    <property type="project" value="UniProtKB-SubCell"/>
</dbReference>
<dbReference type="Gene3D" id="3.40.190.10">
    <property type="entry name" value="Periplasmic binding protein-like II"/>
    <property type="match status" value="2"/>
</dbReference>
<evidence type="ECO:0000313" key="6">
    <source>
        <dbReference type="Proteomes" id="UP000301751"/>
    </source>
</evidence>
<reference evidence="6" key="1">
    <citation type="submission" date="2019-03" db="EMBL/GenBank/DDBJ databases">
        <title>Aquabacterium pictum sp.nov., the first bacteriochlorophyll a-containing freshwater bacterium in the genus Aquabacterium of the class Betaproteobacteria.</title>
        <authorList>
            <person name="Hirose S."/>
            <person name="Tank M."/>
            <person name="Hara E."/>
            <person name="Tamaki H."/>
            <person name="Takaichi S."/>
            <person name="Haruta S."/>
            <person name="Hanada S."/>
        </authorList>
    </citation>
    <scope>NUCLEOTIDE SEQUENCE [LARGE SCALE GENOMIC DNA]</scope>
    <source>
        <strain evidence="6">W35</strain>
    </source>
</reference>
<gene>
    <name evidence="5" type="ORF">AQPW35_38300</name>
</gene>
<proteinExistence type="inferred from homology"/>
<feature type="region of interest" description="Disordered" evidence="4">
    <location>
        <begin position="318"/>
        <end position="338"/>
    </location>
</feature>
<keyword evidence="3" id="KW-0732">Signal</keyword>
<evidence type="ECO:0000256" key="3">
    <source>
        <dbReference type="ARBA" id="ARBA00022729"/>
    </source>
</evidence>
<dbReference type="EMBL" id="BJCL01000011">
    <property type="protein sequence ID" value="GCL64749.1"/>
    <property type="molecule type" value="Genomic_DNA"/>
</dbReference>
<comment type="caution">
    <text evidence="5">The sequence shown here is derived from an EMBL/GenBank/DDBJ whole genome shotgun (WGS) entry which is preliminary data.</text>
</comment>
<dbReference type="AlphaFoldDB" id="A0A480AST9"/>
<organism evidence="5 6">
    <name type="scientific">Pseudaquabacterium pictum</name>
    <dbReference type="NCBI Taxonomy" id="2315236"/>
    <lineage>
        <taxon>Bacteria</taxon>
        <taxon>Pseudomonadati</taxon>
        <taxon>Pseudomonadota</taxon>
        <taxon>Betaproteobacteria</taxon>
        <taxon>Burkholderiales</taxon>
        <taxon>Sphaerotilaceae</taxon>
        <taxon>Pseudaquabacterium</taxon>
    </lineage>
</organism>
<dbReference type="PROSITE" id="PS51257">
    <property type="entry name" value="PROKAR_LIPOPROTEIN"/>
    <property type="match status" value="1"/>
</dbReference>
<evidence type="ECO:0000313" key="5">
    <source>
        <dbReference type="EMBL" id="GCL64749.1"/>
    </source>
</evidence>
<evidence type="ECO:0000256" key="1">
    <source>
        <dbReference type="ARBA" id="ARBA00004418"/>
    </source>
</evidence>